<reference evidence="1 2" key="1">
    <citation type="submission" date="2018-08" db="EMBL/GenBank/DDBJ databases">
        <title>Recombination of ecologically and evolutionarily significant loci maintains genetic cohesion in the Pseudomonas syringae species complex.</title>
        <authorList>
            <person name="Dillon M."/>
            <person name="Thakur S."/>
            <person name="Almeida R.N.D."/>
            <person name="Weir B.S."/>
            <person name="Guttman D.S."/>
        </authorList>
    </citation>
    <scope>NUCLEOTIDE SEQUENCE [LARGE SCALE GENOMIC DNA]</scope>
    <source>
        <strain evidence="1 2">88_10</strain>
    </source>
</reference>
<comment type="caution">
    <text evidence="1">The sequence shown here is derived from an EMBL/GenBank/DDBJ whole genome shotgun (WGS) entry which is preliminary data.</text>
</comment>
<organism evidence="1 2">
    <name type="scientific">Pseudomonas syringae pv. maculicola</name>
    <dbReference type="NCBI Taxonomy" id="59511"/>
    <lineage>
        <taxon>Bacteria</taxon>
        <taxon>Pseudomonadati</taxon>
        <taxon>Pseudomonadota</taxon>
        <taxon>Gammaproteobacteria</taxon>
        <taxon>Pseudomonadales</taxon>
        <taxon>Pseudomonadaceae</taxon>
        <taxon>Pseudomonas</taxon>
    </lineage>
</organism>
<accession>A0A3M2ZER2</accession>
<feature type="non-terminal residue" evidence="1">
    <location>
        <position position="1"/>
    </location>
</feature>
<evidence type="ECO:0000313" key="2">
    <source>
        <dbReference type="Proteomes" id="UP000282378"/>
    </source>
</evidence>
<proteinExistence type="predicted"/>
<name>A0A3M2ZER2_PSEYM</name>
<dbReference type="GO" id="GO:0103117">
    <property type="term" value="F:UDP-3-O-acyl-N-acetylglucosamine deacetylase activity"/>
    <property type="evidence" value="ECO:0007669"/>
    <property type="project" value="InterPro"/>
</dbReference>
<dbReference type="Proteomes" id="UP000282378">
    <property type="component" value="Unassembled WGS sequence"/>
</dbReference>
<protein>
    <submittedName>
        <fullName evidence="1">Uncharacterized protein</fullName>
    </submittedName>
</protein>
<gene>
    <name evidence="1" type="ORF">APX70_08067</name>
</gene>
<dbReference type="EMBL" id="RBNL01001733">
    <property type="protein sequence ID" value="RML86387.1"/>
    <property type="molecule type" value="Genomic_DNA"/>
</dbReference>
<dbReference type="GO" id="GO:0009245">
    <property type="term" value="P:lipid A biosynthetic process"/>
    <property type="evidence" value="ECO:0007669"/>
    <property type="project" value="InterPro"/>
</dbReference>
<dbReference type="Gene3D" id="3.30.1700.10">
    <property type="entry name" value="lpxc deacetylase, domain 2"/>
    <property type="match status" value="1"/>
</dbReference>
<dbReference type="InterPro" id="IPR011334">
    <property type="entry name" value="UDP-acyl_GlcNac_deAcase_C"/>
</dbReference>
<evidence type="ECO:0000313" key="1">
    <source>
        <dbReference type="EMBL" id="RML86387.1"/>
    </source>
</evidence>
<dbReference type="GO" id="GO:0016020">
    <property type="term" value="C:membrane"/>
    <property type="evidence" value="ECO:0007669"/>
    <property type="project" value="GOC"/>
</dbReference>
<sequence length="39" mass="4349">SLNNRLLRALIEQTDAWEVVTFEDASTAPISYMRPVAAV</sequence>
<dbReference type="AlphaFoldDB" id="A0A3M2ZER2"/>